<dbReference type="InParanoid" id="A0A1D2VND5"/>
<dbReference type="Proteomes" id="UP000095038">
    <property type="component" value="Unassembled WGS sequence"/>
</dbReference>
<evidence type="ECO:0000313" key="2">
    <source>
        <dbReference type="Proteomes" id="UP000095038"/>
    </source>
</evidence>
<organism evidence="1 2">
    <name type="scientific">Ascoidea rubescens DSM 1968</name>
    <dbReference type="NCBI Taxonomy" id="1344418"/>
    <lineage>
        <taxon>Eukaryota</taxon>
        <taxon>Fungi</taxon>
        <taxon>Dikarya</taxon>
        <taxon>Ascomycota</taxon>
        <taxon>Saccharomycotina</taxon>
        <taxon>Saccharomycetes</taxon>
        <taxon>Ascoideaceae</taxon>
        <taxon>Ascoidea</taxon>
    </lineage>
</organism>
<name>A0A1D2VND5_9ASCO</name>
<sequence length="71" mass="8434">MLSTFEKLVKIFQSNRELISKLMTELELVGTSRQLHINKLDYDLNAFERDVKRFESIQKQVLDIVYGKDEQ</sequence>
<reference evidence="2" key="1">
    <citation type="submission" date="2016-05" db="EMBL/GenBank/DDBJ databases">
        <title>Comparative genomics of biotechnologically important yeasts.</title>
        <authorList>
            <consortium name="DOE Joint Genome Institute"/>
            <person name="Riley R."/>
            <person name="Haridas S."/>
            <person name="Wolfe K.H."/>
            <person name="Lopes M.R."/>
            <person name="Hittinger C.T."/>
            <person name="Goker M."/>
            <person name="Salamov A."/>
            <person name="Wisecaver J."/>
            <person name="Long T.M."/>
            <person name="Aerts A.L."/>
            <person name="Barry K."/>
            <person name="Choi C."/>
            <person name="Clum A."/>
            <person name="Coughlan A.Y."/>
            <person name="Deshpande S."/>
            <person name="Douglass A.P."/>
            <person name="Hanson S.J."/>
            <person name="Klenk H.-P."/>
            <person name="Labutti K."/>
            <person name="Lapidus A."/>
            <person name="Lindquist E."/>
            <person name="Lipzen A."/>
            <person name="Meier-Kolthoff J.P."/>
            <person name="Ohm R.A."/>
            <person name="Otillar R.P."/>
            <person name="Pangilinan J."/>
            <person name="Peng Y."/>
            <person name="Rokas A."/>
            <person name="Rosa C.A."/>
            <person name="Scheuner C."/>
            <person name="Sibirny A.A."/>
            <person name="Slot J.C."/>
            <person name="Stielow J.B."/>
            <person name="Sun H."/>
            <person name="Kurtzman C.P."/>
            <person name="Blackwell M."/>
            <person name="Grigoriev I.V."/>
            <person name="Jeffries T.W."/>
        </authorList>
    </citation>
    <scope>NUCLEOTIDE SEQUENCE [LARGE SCALE GENOMIC DNA]</scope>
    <source>
        <strain evidence="2">DSM 1968</strain>
    </source>
</reference>
<proteinExistence type="predicted"/>
<dbReference type="RefSeq" id="XP_020049372.1">
    <property type="nucleotide sequence ID" value="XM_020188964.1"/>
</dbReference>
<gene>
    <name evidence="1" type="ORF">ASCRUDRAFT_126913</name>
</gene>
<dbReference type="EMBL" id="KV454476">
    <property type="protein sequence ID" value="ODV63065.1"/>
    <property type="molecule type" value="Genomic_DNA"/>
</dbReference>
<accession>A0A1D2VND5</accession>
<dbReference type="AlphaFoldDB" id="A0A1D2VND5"/>
<evidence type="ECO:0000313" key="1">
    <source>
        <dbReference type="EMBL" id="ODV63065.1"/>
    </source>
</evidence>
<keyword evidence="2" id="KW-1185">Reference proteome</keyword>
<protein>
    <submittedName>
        <fullName evidence="1">Uncharacterized protein</fullName>
    </submittedName>
</protein>
<dbReference type="GeneID" id="30962600"/>